<keyword evidence="3" id="KW-1185">Reference proteome</keyword>
<evidence type="ECO:0000313" key="3">
    <source>
        <dbReference type="Proteomes" id="UP000267029"/>
    </source>
</evidence>
<evidence type="ECO:0000313" key="4">
    <source>
        <dbReference type="WBParaSite" id="MCU_010333-RA"/>
    </source>
</evidence>
<dbReference type="EMBL" id="UXSR01005884">
    <property type="protein sequence ID" value="VDD83907.1"/>
    <property type="molecule type" value="Genomic_DNA"/>
</dbReference>
<evidence type="ECO:0000256" key="1">
    <source>
        <dbReference type="SAM" id="MobiDB-lite"/>
    </source>
</evidence>
<dbReference type="AlphaFoldDB" id="A0A0R3UPX2"/>
<dbReference type="Proteomes" id="UP000267029">
    <property type="component" value="Unassembled WGS sequence"/>
</dbReference>
<gene>
    <name evidence="2" type="ORF">MCOS_LOCUS9910</name>
</gene>
<proteinExistence type="predicted"/>
<reference evidence="4" key="2">
    <citation type="submission" date="2019-11" db="UniProtKB">
        <authorList>
            <consortium name="WormBaseParasite"/>
        </authorList>
    </citation>
    <scope>IDENTIFICATION</scope>
</reference>
<reference evidence="2 3" key="1">
    <citation type="submission" date="2018-10" db="EMBL/GenBank/DDBJ databases">
        <authorList>
            <consortium name="Pathogen Informatics"/>
        </authorList>
    </citation>
    <scope>NUCLEOTIDE SEQUENCE [LARGE SCALE GENOMIC DNA]</scope>
</reference>
<evidence type="ECO:0000313" key="2">
    <source>
        <dbReference type="EMBL" id="VDD83907.1"/>
    </source>
</evidence>
<feature type="compositionally biased region" description="Basic residues" evidence="1">
    <location>
        <begin position="72"/>
        <end position="83"/>
    </location>
</feature>
<dbReference type="WBParaSite" id="MCU_010333-RA">
    <property type="protein sequence ID" value="MCU_010333-RA"/>
    <property type="gene ID" value="MCU_010333"/>
</dbReference>
<accession>A0A0R3UPX2</accession>
<organism evidence="4">
    <name type="scientific">Mesocestoides corti</name>
    <name type="common">Flatworm</name>
    <dbReference type="NCBI Taxonomy" id="53468"/>
    <lineage>
        <taxon>Eukaryota</taxon>
        <taxon>Metazoa</taxon>
        <taxon>Spiralia</taxon>
        <taxon>Lophotrochozoa</taxon>
        <taxon>Platyhelminthes</taxon>
        <taxon>Cestoda</taxon>
        <taxon>Eucestoda</taxon>
        <taxon>Cyclophyllidea</taxon>
        <taxon>Mesocestoididae</taxon>
        <taxon>Mesocestoides</taxon>
    </lineage>
</organism>
<protein>
    <submittedName>
        <fullName evidence="2 4">Uncharacterized protein</fullName>
    </submittedName>
</protein>
<feature type="region of interest" description="Disordered" evidence="1">
    <location>
        <begin position="70"/>
        <end position="93"/>
    </location>
</feature>
<name>A0A0R3UPX2_MESCO</name>
<sequence>MREHVDSSIQVMLEDGWFTRVPPMLLTDDLSTQLPVGDKIRFCEKLIPSRIDSCSGALKAVTRNKMQERNRNVTKCRARHTHPPTHSSTSEIRGLPRMHTLLIAHQLRASPDSTMAGDLRIANPDNNN</sequence>